<dbReference type="EMBL" id="JAYKXP010000018">
    <property type="protein sequence ID" value="KAK7047778.1"/>
    <property type="molecule type" value="Genomic_DNA"/>
</dbReference>
<keyword evidence="2" id="KW-1185">Reference proteome</keyword>
<dbReference type="SUPFAM" id="SSF52047">
    <property type="entry name" value="RNI-like"/>
    <property type="match status" value="1"/>
</dbReference>
<proteinExistence type="predicted"/>
<accession>A0AAW0D926</accession>
<protein>
    <submittedName>
        <fullName evidence="1">Uncharacterized protein</fullName>
    </submittedName>
</protein>
<reference evidence="1 2" key="1">
    <citation type="submission" date="2024-01" db="EMBL/GenBank/DDBJ databases">
        <title>A draft genome for a cacao thread blight-causing isolate of Paramarasmius palmivorus.</title>
        <authorList>
            <person name="Baruah I.K."/>
            <person name="Bukari Y."/>
            <person name="Amoako-Attah I."/>
            <person name="Meinhardt L.W."/>
            <person name="Bailey B.A."/>
            <person name="Cohen S.P."/>
        </authorList>
    </citation>
    <scope>NUCLEOTIDE SEQUENCE [LARGE SCALE GENOMIC DNA]</scope>
    <source>
        <strain evidence="1 2">GH-12</strain>
    </source>
</reference>
<comment type="caution">
    <text evidence="1">The sequence shown here is derived from an EMBL/GenBank/DDBJ whole genome shotgun (WGS) entry which is preliminary data.</text>
</comment>
<dbReference type="AlphaFoldDB" id="A0AAW0D926"/>
<gene>
    <name evidence="1" type="ORF">VNI00_006106</name>
</gene>
<sequence length="331" mass="38316">MVQLDGDSLLECLEHHFKNHGNQRASGYLTITKTLGTRLRPLLDTLVQYPQRSQYVKSLWVRLGREGLCAPALKDNTYPPDYTPYLLLPVHISEEEVPSLSKALQLVTPSLTRLTITAKCHYPRLRDSFMSMDFPKLVELDVPVDLVLLPDSEYSFEGLVRYSELRKLRLTYNSEADSAMDPLSHQDFTQLTQLTHLYIAYWAEYRSDVEQCLPNLRVPESVTVVVLEQDRGVHLPIRFDSLGNYTIHPKTVFVIEKGLLDQFDRVLGHSPRMRTVHGTCMVFDVKTIRDEYMWDRAEEKVLERWTLFNRIPSSAMLPTKWTGGRVIHKLR</sequence>
<evidence type="ECO:0000313" key="1">
    <source>
        <dbReference type="EMBL" id="KAK7047778.1"/>
    </source>
</evidence>
<organism evidence="1 2">
    <name type="scientific">Paramarasmius palmivorus</name>
    <dbReference type="NCBI Taxonomy" id="297713"/>
    <lineage>
        <taxon>Eukaryota</taxon>
        <taxon>Fungi</taxon>
        <taxon>Dikarya</taxon>
        <taxon>Basidiomycota</taxon>
        <taxon>Agaricomycotina</taxon>
        <taxon>Agaricomycetes</taxon>
        <taxon>Agaricomycetidae</taxon>
        <taxon>Agaricales</taxon>
        <taxon>Marasmiineae</taxon>
        <taxon>Marasmiaceae</taxon>
        <taxon>Paramarasmius</taxon>
    </lineage>
</organism>
<dbReference type="Proteomes" id="UP001383192">
    <property type="component" value="Unassembled WGS sequence"/>
</dbReference>
<name>A0AAW0D926_9AGAR</name>
<evidence type="ECO:0000313" key="2">
    <source>
        <dbReference type="Proteomes" id="UP001383192"/>
    </source>
</evidence>